<feature type="transmembrane region" description="Helical" evidence="1">
    <location>
        <begin position="369"/>
        <end position="392"/>
    </location>
</feature>
<dbReference type="PANTHER" id="PTHR43081:SF1">
    <property type="entry name" value="ADENYLATE CYCLASE, TERMINAL-DIFFERENTIATION SPECIFIC"/>
    <property type="match status" value="1"/>
</dbReference>
<evidence type="ECO:0000313" key="3">
    <source>
        <dbReference type="EMBL" id="QQA00953.1"/>
    </source>
</evidence>
<dbReference type="Gene3D" id="3.30.70.1230">
    <property type="entry name" value="Nucleotide cyclase"/>
    <property type="match status" value="1"/>
</dbReference>
<dbReference type="GO" id="GO:0006171">
    <property type="term" value="P:cAMP biosynthetic process"/>
    <property type="evidence" value="ECO:0007669"/>
    <property type="project" value="TreeGrafter"/>
</dbReference>
<proteinExistence type="predicted"/>
<protein>
    <submittedName>
        <fullName evidence="3">Adenylate/guanylate cyclase domain-containing protein</fullName>
    </submittedName>
</protein>
<feature type="domain" description="Guanylate cyclase" evidence="2">
    <location>
        <begin position="435"/>
        <end position="567"/>
    </location>
</feature>
<dbReference type="InterPro" id="IPR001054">
    <property type="entry name" value="A/G_cyclase"/>
</dbReference>
<dbReference type="Pfam" id="PF00211">
    <property type="entry name" value="Guanylate_cyc"/>
    <property type="match status" value="1"/>
</dbReference>
<dbReference type="KEGG" id="tper:IWA51_11985"/>
<keyword evidence="4" id="KW-1185">Reference proteome</keyword>
<dbReference type="SMART" id="SM01080">
    <property type="entry name" value="CHASE2"/>
    <property type="match status" value="1"/>
</dbReference>
<keyword evidence="1" id="KW-0812">Transmembrane</keyword>
<sequence>MKIKFPGFFKKRLITFILISVGIFCLGCVLNFSGAFDYIEHKAYDARMNFTSRYTVPDDNICFVGVDQYSIDSLLQERGYGWPWPRSVYSEIVDFFHEAGAKCVAFDVFFTEPSVYKGSDDTVFAQSCAQFGKVVQVMFDSKSSSGQVFPIKPLRNSAAMIANITSLKDSDDIIRRARLSFSTKEGEYPSLGIAPVLLDLPPESVQAELGKIKKEVPSLKDGSVLLRYKGNIDRYPHYSAYDILRDWNLYKNGQESELVPADFEDAVIFFILYAPGLYDICSTPVSQVYPGAGVHMTLLDNYLNGEFLHKIPLWAQLLVCLVLSFASSFTVYGIGCTKFRGRNPLMIFLVTALVLLTIVFSTVSFAAGIYVPLTCALFCIVSSFVACLFFSYTSEGKQRRFIKSAFSQYLSPAVVDRLINDPSKLELGGEKRHITIFFSDIQSFTSISEPLEPEKLTDLLNRYLTLMTDIILESGGTIDKYEGDAIIAFWNAPVDINCHARVAVEAAMKCQKAIEEKTEEFSKIAGRPLLTRIGLNTGDAIVGNMGSRQRFDYTMLGDSVNLASRLEGFNKQFGTYLMCSETTVREASREGCPLYFRELARAVVVGKKEPVVVFEPVERAVFLQRKIFFESFDRALHLFYDADFVQAQKIFSELSVQDEASARYAAKCSEFINSAPGTDWHGEWKAAQK</sequence>
<feature type="transmembrane region" description="Helical" evidence="1">
    <location>
        <begin position="12"/>
        <end position="32"/>
    </location>
</feature>
<dbReference type="AlphaFoldDB" id="A0A7T3RD75"/>
<dbReference type="Proteomes" id="UP000595224">
    <property type="component" value="Chromosome"/>
</dbReference>
<dbReference type="InterPro" id="IPR029787">
    <property type="entry name" value="Nucleotide_cyclase"/>
</dbReference>
<dbReference type="GO" id="GO:0004016">
    <property type="term" value="F:adenylate cyclase activity"/>
    <property type="evidence" value="ECO:0007669"/>
    <property type="project" value="UniProtKB-ARBA"/>
</dbReference>
<keyword evidence="1" id="KW-1133">Transmembrane helix</keyword>
<accession>A0A7T3RD75</accession>
<evidence type="ECO:0000256" key="1">
    <source>
        <dbReference type="SAM" id="Phobius"/>
    </source>
</evidence>
<dbReference type="PROSITE" id="PS50125">
    <property type="entry name" value="GUANYLATE_CYCLASE_2"/>
    <property type="match status" value="1"/>
</dbReference>
<dbReference type="PANTHER" id="PTHR43081">
    <property type="entry name" value="ADENYLATE CYCLASE, TERMINAL-DIFFERENTIATION SPECIFIC-RELATED"/>
    <property type="match status" value="1"/>
</dbReference>
<organism evidence="3 4">
    <name type="scientific">Treponema peruense</name>
    <dbReference type="NCBI Taxonomy" id="2787628"/>
    <lineage>
        <taxon>Bacteria</taxon>
        <taxon>Pseudomonadati</taxon>
        <taxon>Spirochaetota</taxon>
        <taxon>Spirochaetia</taxon>
        <taxon>Spirochaetales</taxon>
        <taxon>Treponemataceae</taxon>
        <taxon>Treponema</taxon>
    </lineage>
</organism>
<dbReference type="CDD" id="cd07302">
    <property type="entry name" value="CHD"/>
    <property type="match status" value="1"/>
</dbReference>
<dbReference type="RefSeq" id="WP_198442567.1">
    <property type="nucleotide sequence ID" value="NZ_CBCSHE010000005.1"/>
</dbReference>
<dbReference type="GO" id="GO:0035556">
    <property type="term" value="P:intracellular signal transduction"/>
    <property type="evidence" value="ECO:0007669"/>
    <property type="project" value="InterPro"/>
</dbReference>
<dbReference type="EMBL" id="CP064936">
    <property type="protein sequence ID" value="QQA00953.1"/>
    <property type="molecule type" value="Genomic_DNA"/>
</dbReference>
<evidence type="ECO:0000313" key="4">
    <source>
        <dbReference type="Proteomes" id="UP000595224"/>
    </source>
</evidence>
<dbReference type="SMART" id="SM00044">
    <property type="entry name" value="CYCc"/>
    <property type="match status" value="1"/>
</dbReference>
<keyword evidence="1" id="KW-0472">Membrane</keyword>
<gene>
    <name evidence="3" type="ORF">IWA51_11985</name>
</gene>
<evidence type="ECO:0000259" key="2">
    <source>
        <dbReference type="PROSITE" id="PS50125"/>
    </source>
</evidence>
<feature type="transmembrane region" description="Helical" evidence="1">
    <location>
        <begin position="313"/>
        <end position="333"/>
    </location>
</feature>
<feature type="transmembrane region" description="Helical" evidence="1">
    <location>
        <begin position="345"/>
        <end position="363"/>
    </location>
</feature>
<name>A0A7T3RD75_9SPIR</name>
<dbReference type="Pfam" id="PF05226">
    <property type="entry name" value="CHASE2"/>
    <property type="match status" value="1"/>
</dbReference>
<dbReference type="InterPro" id="IPR007890">
    <property type="entry name" value="CHASE2"/>
</dbReference>
<dbReference type="SUPFAM" id="SSF55073">
    <property type="entry name" value="Nucleotide cyclase"/>
    <property type="match status" value="1"/>
</dbReference>
<reference evidence="3 4" key="1">
    <citation type="submission" date="2020-11" db="EMBL/GenBank/DDBJ databases">
        <title>Treponema Peruensis nv. sp., first commensal Treponema isolated from human feces.</title>
        <authorList>
            <person name="Belkhou C."/>
            <person name="Raes J."/>
        </authorList>
    </citation>
    <scope>NUCLEOTIDE SEQUENCE [LARGE SCALE GENOMIC DNA]</scope>
    <source>
        <strain evidence="3 4">RCC2812</strain>
    </source>
</reference>
<dbReference type="InterPro" id="IPR050697">
    <property type="entry name" value="Adenylyl/Guanylyl_Cyclase_3/4"/>
</dbReference>